<evidence type="ECO:0000256" key="2">
    <source>
        <dbReference type="ARBA" id="ARBA00023136"/>
    </source>
</evidence>
<protein>
    <submittedName>
        <fullName evidence="4">Serine hydrolase</fullName>
    </submittedName>
</protein>
<organism evidence="4 5">
    <name type="scientific">Alteraurantiacibacter buctensis</name>
    <dbReference type="NCBI Taxonomy" id="1503981"/>
    <lineage>
        <taxon>Bacteria</taxon>
        <taxon>Pseudomonadati</taxon>
        <taxon>Pseudomonadota</taxon>
        <taxon>Alphaproteobacteria</taxon>
        <taxon>Sphingomonadales</taxon>
        <taxon>Erythrobacteraceae</taxon>
        <taxon>Alteraurantiacibacter</taxon>
    </lineage>
</organism>
<sequence>MGDTAGAQGWLEGMFARFRVPALSAAVAGTQGIVWQGALGTVDLEHDVVAMPHHRFRLASVSKPITATLSALLAARGLVDLDTPIAYWLPDLPAHHRATTLAQLLTHRGGVRHYLPRDTDPAQPYGSIHTRSTWNSAQVLALFINDPLVAPPGAAVHYSSFGYSLAAIVLEAAAGASFQQLVTDEIAGPFAMPSLAADDRARLLKHRARPYSSAAERAALQKTNPQANWPDAVDGFAPALPLNPGYSWAGGGLIAAMPDIACFGAAHLPGAHSPVSDALRQVLFTCRTQADGTHAAMGLGWRVDTDSRGRLRWHHCGSMIGARASLVVYPDLHIALAFATNVSGVIGDVLGPSADLADLFA</sequence>
<keyword evidence="4" id="KW-0378">Hydrolase</keyword>
<reference evidence="4 5" key="1">
    <citation type="submission" date="2019-12" db="EMBL/GenBank/DDBJ databases">
        <title>Genomic-based taxomic classification of the family Erythrobacteraceae.</title>
        <authorList>
            <person name="Xu L."/>
        </authorList>
    </citation>
    <scope>NUCLEOTIDE SEQUENCE [LARGE SCALE GENOMIC DNA]</scope>
    <source>
        <strain evidence="4 5">M0322</strain>
    </source>
</reference>
<comment type="caution">
    <text evidence="4">The sequence shown here is derived from an EMBL/GenBank/DDBJ whole genome shotgun (WGS) entry which is preliminary data.</text>
</comment>
<dbReference type="AlphaFoldDB" id="A0A844YZT4"/>
<dbReference type="RefSeq" id="WP_160771163.1">
    <property type="nucleotide sequence ID" value="NZ_WTYV01000002.1"/>
</dbReference>
<dbReference type="EMBL" id="WTYV01000002">
    <property type="protein sequence ID" value="MXO71223.1"/>
    <property type="molecule type" value="Genomic_DNA"/>
</dbReference>
<name>A0A844YZT4_9SPHN</name>
<dbReference type="Pfam" id="PF00144">
    <property type="entry name" value="Beta-lactamase"/>
    <property type="match status" value="1"/>
</dbReference>
<keyword evidence="2" id="KW-0472">Membrane</keyword>
<dbReference type="InterPro" id="IPR001466">
    <property type="entry name" value="Beta-lactam-related"/>
</dbReference>
<accession>A0A844YZT4</accession>
<gene>
    <name evidence="4" type="ORF">GRI99_06165</name>
</gene>
<dbReference type="Proteomes" id="UP000466966">
    <property type="component" value="Unassembled WGS sequence"/>
</dbReference>
<comment type="subcellular location">
    <subcellularLocation>
        <location evidence="1">Membrane</location>
    </subcellularLocation>
</comment>
<evidence type="ECO:0000256" key="1">
    <source>
        <dbReference type="ARBA" id="ARBA00004370"/>
    </source>
</evidence>
<evidence type="ECO:0000313" key="5">
    <source>
        <dbReference type="Proteomes" id="UP000466966"/>
    </source>
</evidence>
<dbReference type="GO" id="GO:0016020">
    <property type="term" value="C:membrane"/>
    <property type="evidence" value="ECO:0007669"/>
    <property type="project" value="UniProtKB-SubCell"/>
</dbReference>
<dbReference type="SUPFAM" id="SSF56601">
    <property type="entry name" value="beta-lactamase/transpeptidase-like"/>
    <property type="match status" value="1"/>
</dbReference>
<dbReference type="InterPro" id="IPR012338">
    <property type="entry name" value="Beta-lactam/transpept-like"/>
</dbReference>
<dbReference type="PANTHER" id="PTHR46825">
    <property type="entry name" value="D-ALANYL-D-ALANINE-CARBOXYPEPTIDASE/ENDOPEPTIDASE AMPH"/>
    <property type="match status" value="1"/>
</dbReference>
<evidence type="ECO:0000259" key="3">
    <source>
        <dbReference type="Pfam" id="PF00144"/>
    </source>
</evidence>
<dbReference type="GO" id="GO:0016787">
    <property type="term" value="F:hydrolase activity"/>
    <property type="evidence" value="ECO:0007669"/>
    <property type="project" value="UniProtKB-KW"/>
</dbReference>
<keyword evidence="5" id="KW-1185">Reference proteome</keyword>
<dbReference type="OrthoDB" id="9804448at2"/>
<feature type="domain" description="Beta-lactamase-related" evidence="3">
    <location>
        <begin position="19"/>
        <end position="344"/>
    </location>
</feature>
<dbReference type="InterPro" id="IPR050491">
    <property type="entry name" value="AmpC-like"/>
</dbReference>
<dbReference type="Gene3D" id="3.40.710.10">
    <property type="entry name" value="DD-peptidase/beta-lactamase superfamily"/>
    <property type="match status" value="1"/>
</dbReference>
<dbReference type="PANTHER" id="PTHR46825:SF11">
    <property type="entry name" value="PENICILLIN-BINDING PROTEIN 4"/>
    <property type="match status" value="1"/>
</dbReference>
<evidence type="ECO:0000313" key="4">
    <source>
        <dbReference type="EMBL" id="MXO71223.1"/>
    </source>
</evidence>
<proteinExistence type="predicted"/>